<keyword evidence="2" id="KW-1185">Reference proteome</keyword>
<protein>
    <submittedName>
        <fullName evidence="1">Uncharacterized membrane protein</fullName>
    </submittedName>
</protein>
<reference evidence="1 2" key="1">
    <citation type="submission" date="2017-07" db="EMBL/GenBank/DDBJ databases">
        <authorList>
            <person name="Sun Z.S."/>
            <person name="Albrecht U."/>
            <person name="Echele G."/>
            <person name="Lee C.C."/>
        </authorList>
    </citation>
    <scope>NUCLEOTIDE SEQUENCE [LARGE SCALE GENOMIC DNA]</scope>
    <source>
        <strain evidence="1 2">CGMCC 1.12710</strain>
    </source>
</reference>
<organism evidence="1 2">
    <name type="scientific">Amphiplicatus metriothermophilus</name>
    <dbReference type="NCBI Taxonomy" id="1519374"/>
    <lineage>
        <taxon>Bacteria</taxon>
        <taxon>Pseudomonadati</taxon>
        <taxon>Pseudomonadota</taxon>
        <taxon>Alphaproteobacteria</taxon>
        <taxon>Parvularculales</taxon>
        <taxon>Parvularculaceae</taxon>
        <taxon>Amphiplicatus</taxon>
    </lineage>
</organism>
<evidence type="ECO:0000313" key="2">
    <source>
        <dbReference type="Proteomes" id="UP000198346"/>
    </source>
</evidence>
<dbReference type="Pfam" id="PF13801">
    <property type="entry name" value="Metal_resist"/>
    <property type="match status" value="1"/>
</dbReference>
<dbReference type="EMBL" id="FZQA01000003">
    <property type="protein sequence ID" value="SNT73479.1"/>
    <property type="molecule type" value="Genomic_DNA"/>
</dbReference>
<proteinExistence type="predicted"/>
<sequence>MGDGRPMRTLTIILFASLAANVFLGGFVAGRLVGDAAPSATRVEHHGWADRGDHRRLAGALSEEGREVFRQAFNAHREEIKSSHREARRLRRAYAETLVADPWDRARAEAALAALQEAEADYARTMGRMLLDAMEKLSLKDRQAMIDKMAKKRHMKRLMRERAEDGAPPRPPQYD</sequence>
<evidence type="ECO:0000313" key="1">
    <source>
        <dbReference type="EMBL" id="SNT73479.1"/>
    </source>
</evidence>
<dbReference type="AlphaFoldDB" id="A0A239PT64"/>
<dbReference type="Proteomes" id="UP000198346">
    <property type="component" value="Unassembled WGS sequence"/>
</dbReference>
<dbReference type="InterPro" id="IPR025961">
    <property type="entry name" value="Metal_resist"/>
</dbReference>
<name>A0A239PT64_9PROT</name>
<gene>
    <name evidence="1" type="ORF">SAMN06297382_1834</name>
</gene>
<accession>A0A239PT64</accession>